<dbReference type="InterPro" id="IPR005960">
    <property type="entry name" value="Phe-4-hydroxylase_mono"/>
</dbReference>
<dbReference type="OrthoDB" id="9780502at2"/>
<keyword evidence="7 13" id="KW-0479">Metal-binding</keyword>
<dbReference type="GO" id="GO:0006559">
    <property type="term" value="P:L-phenylalanine catabolic process"/>
    <property type="evidence" value="ECO:0007669"/>
    <property type="project" value="UniProtKB-UniPathway"/>
</dbReference>
<keyword evidence="9 13" id="KW-0408">Iron</keyword>
<evidence type="ECO:0000256" key="13">
    <source>
        <dbReference type="PIRSR" id="PIRSR601273-2"/>
    </source>
</evidence>
<evidence type="ECO:0000256" key="1">
    <source>
        <dbReference type="ARBA" id="ARBA00001060"/>
    </source>
</evidence>
<evidence type="ECO:0000256" key="9">
    <source>
        <dbReference type="ARBA" id="ARBA00023004"/>
    </source>
</evidence>
<reference evidence="16" key="1">
    <citation type="submission" date="2011-03" db="EMBL/GenBank/DDBJ databases">
        <title>Draft genome sequence of Brevundimonas diminuta.</title>
        <authorList>
            <person name="Brown P.J.B."/>
            <person name="Buechlein A."/>
            <person name="Hemmerich C."/>
            <person name="Brun Y.V."/>
        </authorList>
    </citation>
    <scope>NUCLEOTIDE SEQUENCE [LARGE SCALE GENOMIC DNA]</scope>
    <source>
        <strain evidence="16">C19</strain>
    </source>
</reference>
<evidence type="ECO:0000259" key="14">
    <source>
        <dbReference type="PROSITE" id="PS51410"/>
    </source>
</evidence>
<dbReference type="InterPro" id="IPR019774">
    <property type="entry name" value="Aromatic-AA_hydroxylase_C"/>
</dbReference>
<dbReference type="STRING" id="715226.ABI_29610"/>
<comment type="catalytic activity">
    <reaction evidence="1">
        <text>(6R)-L-erythro-5,6,7,8-tetrahydrobiopterin + L-phenylalanine + O2 = (4aS,6R)-4a-hydroxy-L-erythro-5,6,7,8-tetrahydrobiopterin + L-tyrosine</text>
        <dbReference type="Rhea" id="RHEA:20273"/>
        <dbReference type="ChEBI" id="CHEBI:15379"/>
        <dbReference type="ChEBI" id="CHEBI:15642"/>
        <dbReference type="ChEBI" id="CHEBI:58095"/>
        <dbReference type="ChEBI" id="CHEBI:58315"/>
        <dbReference type="ChEBI" id="CHEBI:59560"/>
        <dbReference type="EC" id="1.14.16.1"/>
    </reaction>
</comment>
<dbReference type="PANTHER" id="PTHR11473:SF24">
    <property type="entry name" value="PHENYLALANINE-4-HYDROXYLASE"/>
    <property type="match status" value="1"/>
</dbReference>
<dbReference type="PANTHER" id="PTHR11473">
    <property type="entry name" value="AROMATIC AMINO ACID HYDROXYLASE"/>
    <property type="match status" value="1"/>
</dbReference>
<feature type="domain" description="Biopterin-dependent aromatic amino acid hydroxylase family profile" evidence="14">
    <location>
        <begin position="1"/>
        <end position="293"/>
    </location>
</feature>
<dbReference type="UniPathway" id="UPA00139">
    <property type="reaction ID" value="UER00337"/>
</dbReference>
<evidence type="ECO:0000256" key="5">
    <source>
        <dbReference type="ARBA" id="ARBA00011995"/>
    </source>
</evidence>
<organism evidence="15 16">
    <name type="scientific">Asticcacaulis biprosthecium C19</name>
    <dbReference type="NCBI Taxonomy" id="715226"/>
    <lineage>
        <taxon>Bacteria</taxon>
        <taxon>Pseudomonadati</taxon>
        <taxon>Pseudomonadota</taxon>
        <taxon>Alphaproteobacteria</taxon>
        <taxon>Caulobacterales</taxon>
        <taxon>Caulobacteraceae</taxon>
        <taxon>Asticcacaulis</taxon>
    </lineage>
</organism>
<keyword evidence="16" id="KW-1185">Reference proteome</keyword>
<dbReference type="InterPro" id="IPR036329">
    <property type="entry name" value="Aro-AA_hydroxylase_C_sf"/>
</dbReference>
<keyword evidence="8 15" id="KW-0560">Oxidoreductase</keyword>
<dbReference type="GO" id="GO:0005506">
    <property type="term" value="F:iron ion binding"/>
    <property type="evidence" value="ECO:0007669"/>
    <property type="project" value="InterPro"/>
</dbReference>
<dbReference type="AlphaFoldDB" id="F4QMV3"/>
<dbReference type="Pfam" id="PF00351">
    <property type="entry name" value="Biopterin_H"/>
    <property type="match status" value="1"/>
</dbReference>
<gene>
    <name evidence="15" type="primary">phhA</name>
    <name evidence="15" type="ORF">ABI_29610</name>
</gene>
<dbReference type="SUPFAM" id="SSF56534">
    <property type="entry name" value="Aromatic aminoacid monoxygenases, catalytic and oligomerization domains"/>
    <property type="match status" value="1"/>
</dbReference>
<feature type="binding site" evidence="13">
    <location>
        <position position="137"/>
    </location>
    <ligand>
        <name>Fe cation</name>
        <dbReference type="ChEBI" id="CHEBI:24875"/>
    </ligand>
</feature>
<dbReference type="InterPro" id="IPR018301">
    <property type="entry name" value="ArAA_hydroxylase_Fe/CU_BS"/>
</dbReference>
<dbReference type="Gene3D" id="1.10.800.10">
    <property type="entry name" value="Aromatic amino acid hydroxylase"/>
    <property type="match status" value="1"/>
</dbReference>
<feature type="binding site" evidence="13">
    <location>
        <position position="183"/>
    </location>
    <ligand>
        <name>Fe cation</name>
        <dbReference type="ChEBI" id="CHEBI:24875"/>
    </ligand>
</feature>
<keyword evidence="10" id="KW-0503">Monooxygenase</keyword>
<dbReference type="InterPro" id="IPR001273">
    <property type="entry name" value="ArAA_hydroxylase"/>
</dbReference>
<evidence type="ECO:0000313" key="15">
    <source>
        <dbReference type="EMBL" id="EGF91544.1"/>
    </source>
</evidence>
<dbReference type="Proteomes" id="UP000006512">
    <property type="component" value="Unassembled WGS sequence"/>
</dbReference>
<dbReference type="PRINTS" id="PR00372">
    <property type="entry name" value="FYWHYDRXLASE"/>
</dbReference>
<dbReference type="eggNOG" id="COG3186">
    <property type="taxonomic scope" value="Bacteria"/>
</dbReference>
<name>F4QMV3_9CAUL</name>
<keyword evidence="11" id="KW-0585">Phenylalanine catabolism</keyword>
<proteinExistence type="inferred from homology"/>
<dbReference type="CDD" id="cd03348">
    <property type="entry name" value="pro_PheOH"/>
    <property type="match status" value="1"/>
</dbReference>
<dbReference type="HOGENOM" id="CLU_023198_1_0_5"/>
<dbReference type="NCBIfam" id="NF008877">
    <property type="entry name" value="PRK11913.1-2"/>
    <property type="match status" value="1"/>
</dbReference>
<dbReference type="InterPro" id="IPR036951">
    <property type="entry name" value="ArAA_hydroxylase_sf"/>
</dbReference>
<dbReference type="EMBL" id="GL883078">
    <property type="protein sequence ID" value="EGF91544.1"/>
    <property type="molecule type" value="Genomic_DNA"/>
</dbReference>
<comment type="cofactor">
    <cofactor evidence="2 13">
        <name>Fe(2+)</name>
        <dbReference type="ChEBI" id="CHEBI:29033"/>
    </cofactor>
</comment>
<evidence type="ECO:0000313" key="16">
    <source>
        <dbReference type="Proteomes" id="UP000006512"/>
    </source>
</evidence>
<evidence type="ECO:0000256" key="12">
    <source>
        <dbReference type="ARBA" id="ARBA00029922"/>
    </source>
</evidence>
<evidence type="ECO:0000256" key="11">
    <source>
        <dbReference type="ARBA" id="ARBA00023232"/>
    </source>
</evidence>
<evidence type="ECO:0000256" key="6">
    <source>
        <dbReference type="ARBA" id="ARBA00020276"/>
    </source>
</evidence>
<evidence type="ECO:0000256" key="7">
    <source>
        <dbReference type="ARBA" id="ARBA00022723"/>
    </source>
</evidence>
<sequence length="293" mass="33355">MDDPSFNIADEKHGIVGGYVPERPDWTIPQNWQAYTADEHGTWKVLFDRQMERVRGRACQAYLDGLNDLPITDAAIPNFDALSEVLTAKTGWQVVAVPGMVPNDVFFDHLANRRFPAGQFIRKRHQLDYLQEPDVFHDIFGHVPMMMNPVMADFMQAYGEGGLRAEKLGVLDRLARLYWYTVEFGLVEQPEGLRIFGAGILSSFTETVFALDDASPNRIGFDLRRVMRTHYRIDEFQESYFVLPSIDSLFELAQTDFGPIYDELSGQADLRASDVLESDRVFHHGTGAYHKAL</sequence>
<protein>
    <recommendedName>
        <fullName evidence="6">Phenylalanine-4-hydroxylase</fullName>
        <ecNumber evidence="5">1.14.16.1</ecNumber>
    </recommendedName>
    <alternativeName>
        <fullName evidence="12">Phe-4-monooxygenase</fullName>
    </alternativeName>
</protein>
<evidence type="ECO:0000256" key="10">
    <source>
        <dbReference type="ARBA" id="ARBA00023033"/>
    </source>
</evidence>
<evidence type="ECO:0000256" key="8">
    <source>
        <dbReference type="ARBA" id="ARBA00023002"/>
    </source>
</evidence>
<accession>F4QMV3</accession>
<dbReference type="EC" id="1.14.16.1" evidence="5"/>
<comment type="similarity">
    <text evidence="4">Belongs to the biopterin-dependent aromatic amino acid hydroxylase family.</text>
</comment>
<dbReference type="GO" id="GO:0004505">
    <property type="term" value="F:phenylalanine 4-monooxygenase activity"/>
    <property type="evidence" value="ECO:0007669"/>
    <property type="project" value="UniProtKB-EC"/>
</dbReference>
<feature type="binding site" evidence="13">
    <location>
        <position position="142"/>
    </location>
    <ligand>
        <name>Fe cation</name>
        <dbReference type="ChEBI" id="CHEBI:24875"/>
    </ligand>
</feature>
<dbReference type="PROSITE" id="PS51410">
    <property type="entry name" value="BH4_AAA_HYDROXYL_2"/>
    <property type="match status" value="1"/>
</dbReference>
<comment type="pathway">
    <text evidence="3">Amino-acid degradation; L-phenylalanine degradation; acetoacetate and fumarate from L-phenylalanine: step 1/6.</text>
</comment>
<dbReference type="NCBIfam" id="TIGR01267">
    <property type="entry name" value="Phe4hydrox_mono"/>
    <property type="match status" value="1"/>
</dbReference>
<evidence type="ECO:0000256" key="2">
    <source>
        <dbReference type="ARBA" id="ARBA00001954"/>
    </source>
</evidence>
<dbReference type="RefSeq" id="WP_006273746.1">
    <property type="nucleotide sequence ID" value="NZ_GL883078.1"/>
</dbReference>
<dbReference type="PROSITE" id="PS00367">
    <property type="entry name" value="BH4_AAA_HYDROXYL_1"/>
    <property type="match status" value="1"/>
</dbReference>
<evidence type="ECO:0000256" key="3">
    <source>
        <dbReference type="ARBA" id="ARBA00005088"/>
    </source>
</evidence>
<evidence type="ECO:0000256" key="4">
    <source>
        <dbReference type="ARBA" id="ARBA00009712"/>
    </source>
</evidence>